<reference evidence="1 2" key="2">
    <citation type="journal article" date="2022" name="Mol. Ecol. Resour.">
        <title>The genomes of chicory, endive, great burdock and yacon provide insights into Asteraceae paleo-polyploidization history and plant inulin production.</title>
        <authorList>
            <person name="Fan W."/>
            <person name="Wang S."/>
            <person name="Wang H."/>
            <person name="Wang A."/>
            <person name="Jiang F."/>
            <person name="Liu H."/>
            <person name="Zhao H."/>
            <person name="Xu D."/>
            <person name="Zhang Y."/>
        </authorList>
    </citation>
    <scope>NUCLEOTIDE SEQUENCE [LARGE SCALE GENOMIC DNA]</scope>
    <source>
        <strain evidence="2">cv. Yunnan</strain>
        <tissue evidence="1">Leaves</tissue>
    </source>
</reference>
<protein>
    <submittedName>
        <fullName evidence="1">Uncharacterized protein</fullName>
    </submittedName>
</protein>
<dbReference type="EMBL" id="CM042021">
    <property type="protein sequence ID" value="KAI3818537.1"/>
    <property type="molecule type" value="Genomic_DNA"/>
</dbReference>
<sequence length="71" mass="8353">MQQILHISPLTKTGFLHFPSSNFIFFTNLETPIWNHAFKQKPKNHQSSLRSSFHKSRNTHLESCIQTETQE</sequence>
<name>A0ACB9JEE3_9ASTR</name>
<comment type="caution">
    <text evidence="1">The sequence shown here is derived from an EMBL/GenBank/DDBJ whole genome shotgun (WGS) entry which is preliminary data.</text>
</comment>
<evidence type="ECO:0000313" key="1">
    <source>
        <dbReference type="EMBL" id="KAI3818537.1"/>
    </source>
</evidence>
<keyword evidence="2" id="KW-1185">Reference proteome</keyword>
<dbReference type="Proteomes" id="UP001056120">
    <property type="component" value="Linkage Group LG04"/>
</dbReference>
<reference evidence="2" key="1">
    <citation type="journal article" date="2022" name="Mol. Ecol. Resour.">
        <title>The genomes of chicory, endive, great burdock and yacon provide insights into Asteraceae palaeo-polyploidization history and plant inulin production.</title>
        <authorList>
            <person name="Fan W."/>
            <person name="Wang S."/>
            <person name="Wang H."/>
            <person name="Wang A."/>
            <person name="Jiang F."/>
            <person name="Liu H."/>
            <person name="Zhao H."/>
            <person name="Xu D."/>
            <person name="Zhang Y."/>
        </authorList>
    </citation>
    <scope>NUCLEOTIDE SEQUENCE [LARGE SCALE GENOMIC DNA]</scope>
    <source>
        <strain evidence="2">cv. Yunnan</strain>
    </source>
</reference>
<proteinExistence type="predicted"/>
<accession>A0ACB9JEE3</accession>
<gene>
    <name evidence="1" type="ORF">L1987_12347</name>
</gene>
<organism evidence="1 2">
    <name type="scientific">Smallanthus sonchifolius</name>
    <dbReference type="NCBI Taxonomy" id="185202"/>
    <lineage>
        <taxon>Eukaryota</taxon>
        <taxon>Viridiplantae</taxon>
        <taxon>Streptophyta</taxon>
        <taxon>Embryophyta</taxon>
        <taxon>Tracheophyta</taxon>
        <taxon>Spermatophyta</taxon>
        <taxon>Magnoliopsida</taxon>
        <taxon>eudicotyledons</taxon>
        <taxon>Gunneridae</taxon>
        <taxon>Pentapetalae</taxon>
        <taxon>asterids</taxon>
        <taxon>campanulids</taxon>
        <taxon>Asterales</taxon>
        <taxon>Asteraceae</taxon>
        <taxon>Asteroideae</taxon>
        <taxon>Heliantheae alliance</taxon>
        <taxon>Millerieae</taxon>
        <taxon>Smallanthus</taxon>
    </lineage>
</organism>
<evidence type="ECO:0000313" key="2">
    <source>
        <dbReference type="Proteomes" id="UP001056120"/>
    </source>
</evidence>